<evidence type="ECO:0000256" key="1">
    <source>
        <dbReference type="SAM" id="MobiDB-lite"/>
    </source>
</evidence>
<reference evidence="2 3" key="1">
    <citation type="submission" date="2024-09" db="EMBL/GenBank/DDBJ databases">
        <title>Chromosome-scale assembly of Riccia fluitans.</title>
        <authorList>
            <person name="Paukszto L."/>
            <person name="Sawicki J."/>
            <person name="Karawczyk K."/>
            <person name="Piernik-Szablinska J."/>
            <person name="Szczecinska M."/>
            <person name="Mazdziarz M."/>
        </authorList>
    </citation>
    <scope>NUCLEOTIDE SEQUENCE [LARGE SCALE GENOMIC DNA]</scope>
    <source>
        <strain evidence="2">Rf_01</strain>
        <tissue evidence="2">Aerial parts of the thallus</tissue>
    </source>
</reference>
<organism evidence="2 3">
    <name type="scientific">Riccia fluitans</name>
    <dbReference type="NCBI Taxonomy" id="41844"/>
    <lineage>
        <taxon>Eukaryota</taxon>
        <taxon>Viridiplantae</taxon>
        <taxon>Streptophyta</taxon>
        <taxon>Embryophyta</taxon>
        <taxon>Marchantiophyta</taxon>
        <taxon>Marchantiopsida</taxon>
        <taxon>Marchantiidae</taxon>
        <taxon>Marchantiales</taxon>
        <taxon>Ricciaceae</taxon>
        <taxon>Riccia</taxon>
    </lineage>
</organism>
<sequence length="101" mass="11301">MQQTTTFLRADDGSKAAIYFYSTGKNIFYGGSVWVALHNPLCSSYYRIQYFGTRMHKSKKEQPEMPKSERDPPRVAPSSRPAGKQAHDAIDLSGKVVKAVC</sequence>
<evidence type="ECO:0000313" key="2">
    <source>
        <dbReference type="EMBL" id="KAL2612597.1"/>
    </source>
</evidence>
<feature type="region of interest" description="Disordered" evidence="1">
    <location>
        <begin position="57"/>
        <end position="93"/>
    </location>
</feature>
<gene>
    <name evidence="2" type="ORF">R1flu_024289</name>
</gene>
<accession>A0ABD1XUL4</accession>
<dbReference type="EMBL" id="JBHFFA010000007">
    <property type="protein sequence ID" value="KAL2612597.1"/>
    <property type="molecule type" value="Genomic_DNA"/>
</dbReference>
<comment type="caution">
    <text evidence="2">The sequence shown here is derived from an EMBL/GenBank/DDBJ whole genome shotgun (WGS) entry which is preliminary data.</text>
</comment>
<feature type="compositionally biased region" description="Basic and acidic residues" evidence="1">
    <location>
        <begin position="60"/>
        <end position="73"/>
    </location>
</feature>
<name>A0ABD1XUL4_9MARC</name>
<protein>
    <submittedName>
        <fullName evidence="2">Uncharacterized protein</fullName>
    </submittedName>
</protein>
<dbReference type="AlphaFoldDB" id="A0ABD1XUL4"/>
<dbReference type="Proteomes" id="UP001605036">
    <property type="component" value="Unassembled WGS sequence"/>
</dbReference>
<keyword evidence="3" id="KW-1185">Reference proteome</keyword>
<evidence type="ECO:0000313" key="3">
    <source>
        <dbReference type="Proteomes" id="UP001605036"/>
    </source>
</evidence>
<proteinExistence type="predicted"/>